<name>A0AAN8FZM4_TRICO</name>
<reference evidence="1 2" key="1">
    <citation type="submission" date="2019-10" db="EMBL/GenBank/DDBJ databases">
        <title>Assembly and Annotation for the nematode Trichostrongylus colubriformis.</title>
        <authorList>
            <person name="Martin J."/>
        </authorList>
    </citation>
    <scope>NUCLEOTIDE SEQUENCE [LARGE SCALE GENOMIC DNA]</scope>
    <source>
        <strain evidence="1">G859</strain>
        <tissue evidence="1">Whole worm</tissue>
    </source>
</reference>
<evidence type="ECO:0000313" key="2">
    <source>
        <dbReference type="Proteomes" id="UP001331761"/>
    </source>
</evidence>
<comment type="caution">
    <text evidence="1">The sequence shown here is derived from an EMBL/GenBank/DDBJ whole genome shotgun (WGS) entry which is preliminary data.</text>
</comment>
<organism evidence="1 2">
    <name type="scientific">Trichostrongylus colubriformis</name>
    <name type="common">Black scour worm</name>
    <dbReference type="NCBI Taxonomy" id="6319"/>
    <lineage>
        <taxon>Eukaryota</taxon>
        <taxon>Metazoa</taxon>
        <taxon>Ecdysozoa</taxon>
        <taxon>Nematoda</taxon>
        <taxon>Chromadorea</taxon>
        <taxon>Rhabditida</taxon>
        <taxon>Rhabditina</taxon>
        <taxon>Rhabditomorpha</taxon>
        <taxon>Strongyloidea</taxon>
        <taxon>Trichostrongylidae</taxon>
        <taxon>Trichostrongylus</taxon>
    </lineage>
</organism>
<dbReference type="AlphaFoldDB" id="A0AAN8FZM4"/>
<dbReference type="SUPFAM" id="SSF55909">
    <property type="entry name" value="Pentein"/>
    <property type="match status" value="1"/>
</dbReference>
<accession>A0AAN8FZM4</accession>
<dbReference type="Gene3D" id="3.75.10.10">
    <property type="entry name" value="L-arginine/glycine Amidinotransferase, Chain A"/>
    <property type="match status" value="1"/>
</dbReference>
<keyword evidence="2" id="KW-1185">Reference proteome</keyword>
<dbReference type="EMBL" id="WIXE01007616">
    <property type="protein sequence ID" value="KAK5980275.1"/>
    <property type="molecule type" value="Genomic_DNA"/>
</dbReference>
<proteinExistence type="predicted"/>
<evidence type="ECO:0000313" key="1">
    <source>
        <dbReference type="EMBL" id="KAK5980275.1"/>
    </source>
</evidence>
<dbReference type="Proteomes" id="UP001331761">
    <property type="component" value="Unassembled WGS sequence"/>
</dbReference>
<feature type="non-terminal residue" evidence="1">
    <location>
        <position position="1"/>
    </location>
</feature>
<protein>
    <submittedName>
        <fullName evidence="1">Uncharacterized protein</fullName>
    </submittedName>
</protein>
<gene>
    <name evidence="1" type="ORF">GCK32_014431</name>
</gene>
<sequence>QSISIHRCAVCKKHSEFVSCLKMSAAQLMKRVLMVPPKHFTVEYNINPWMGGVVDKAKAFEQWNALKSAIEKEGVEVRKQGRPSLCPDFNCAKPFESF</sequence>